<dbReference type="PANTHER" id="PTHR37984">
    <property type="entry name" value="PROTEIN CBG26694"/>
    <property type="match status" value="1"/>
</dbReference>
<dbReference type="AlphaFoldDB" id="A0AAV7Q2S7"/>
<dbReference type="GO" id="GO:0015074">
    <property type="term" value="P:DNA integration"/>
    <property type="evidence" value="ECO:0007669"/>
    <property type="project" value="InterPro"/>
</dbReference>
<dbReference type="EMBL" id="JANPWB010000010">
    <property type="protein sequence ID" value="KAJ1134678.1"/>
    <property type="molecule type" value="Genomic_DNA"/>
</dbReference>
<dbReference type="GO" id="GO:0003676">
    <property type="term" value="F:nucleic acid binding"/>
    <property type="evidence" value="ECO:0007669"/>
    <property type="project" value="InterPro"/>
</dbReference>
<name>A0AAV7Q2S7_PLEWA</name>
<proteinExistence type="predicted"/>
<keyword evidence="3" id="KW-1185">Reference proteome</keyword>
<dbReference type="Gene3D" id="3.30.420.10">
    <property type="entry name" value="Ribonuclease H-like superfamily/Ribonuclease H"/>
    <property type="match status" value="1"/>
</dbReference>
<reference evidence="2" key="1">
    <citation type="journal article" date="2022" name="bioRxiv">
        <title>Sequencing and chromosome-scale assembly of the giantPleurodeles waltlgenome.</title>
        <authorList>
            <person name="Brown T."/>
            <person name="Elewa A."/>
            <person name="Iarovenko S."/>
            <person name="Subramanian E."/>
            <person name="Araus A.J."/>
            <person name="Petzold A."/>
            <person name="Susuki M."/>
            <person name="Suzuki K.-i.T."/>
            <person name="Hayashi T."/>
            <person name="Toyoda A."/>
            <person name="Oliveira C."/>
            <person name="Osipova E."/>
            <person name="Leigh N.D."/>
            <person name="Simon A."/>
            <person name="Yun M.H."/>
        </authorList>
    </citation>
    <scope>NUCLEOTIDE SEQUENCE</scope>
    <source>
        <strain evidence="2">20211129_DDA</strain>
        <tissue evidence="2">Liver</tissue>
    </source>
</reference>
<comment type="caution">
    <text evidence="2">The sequence shown here is derived from an EMBL/GenBank/DDBJ whole genome shotgun (WGS) entry which is preliminary data.</text>
</comment>
<evidence type="ECO:0000313" key="2">
    <source>
        <dbReference type="EMBL" id="KAJ1134678.1"/>
    </source>
</evidence>
<feature type="domain" description="Integrase catalytic" evidence="1">
    <location>
        <begin position="58"/>
        <end position="148"/>
    </location>
</feature>
<dbReference type="InterPro" id="IPR012337">
    <property type="entry name" value="RNaseH-like_sf"/>
</dbReference>
<accession>A0AAV7Q2S7</accession>
<gene>
    <name evidence="2" type="ORF">NDU88_001127</name>
</gene>
<sequence>MTGRSPRALLSKGVERKKVVVDEVQGDYKFGDWERVVKGGRSAKGESTFSEPLEGMCYVLDNEVQFVSNYTNEFLCKYDTEHIRASVYYPQSNSLVERWNRTLKEGLQLAVSNGINCRKAVKDLIWSNRTTPHSVTGKSPVEVMTGMSPRALLSKGVERKKLVVDEVQGDYKFGNWVHVVKGGRSAKGESNFSEPLEVRKVYKHTLLLSDGNASNHGKVVKVPVCVRWEKLFDMDNGTGITVDNGTSTADSPFNESDNVGVKVRDKSTLKLPKRFDDFVIQ</sequence>
<dbReference type="InterPro" id="IPR001584">
    <property type="entry name" value="Integrase_cat-core"/>
</dbReference>
<evidence type="ECO:0000313" key="3">
    <source>
        <dbReference type="Proteomes" id="UP001066276"/>
    </source>
</evidence>
<dbReference type="SUPFAM" id="SSF53098">
    <property type="entry name" value="Ribonuclease H-like"/>
    <property type="match status" value="1"/>
</dbReference>
<evidence type="ECO:0000259" key="1">
    <source>
        <dbReference type="PROSITE" id="PS50994"/>
    </source>
</evidence>
<dbReference type="PROSITE" id="PS50994">
    <property type="entry name" value="INTEGRASE"/>
    <property type="match status" value="1"/>
</dbReference>
<dbReference type="InterPro" id="IPR036397">
    <property type="entry name" value="RNaseH_sf"/>
</dbReference>
<protein>
    <recommendedName>
        <fullName evidence="1">Integrase catalytic domain-containing protein</fullName>
    </recommendedName>
</protein>
<dbReference type="InterPro" id="IPR050951">
    <property type="entry name" value="Retrovirus_Pol_polyprotein"/>
</dbReference>
<dbReference type="Proteomes" id="UP001066276">
    <property type="component" value="Chromosome 6"/>
</dbReference>
<organism evidence="2 3">
    <name type="scientific">Pleurodeles waltl</name>
    <name type="common">Iberian ribbed newt</name>
    <dbReference type="NCBI Taxonomy" id="8319"/>
    <lineage>
        <taxon>Eukaryota</taxon>
        <taxon>Metazoa</taxon>
        <taxon>Chordata</taxon>
        <taxon>Craniata</taxon>
        <taxon>Vertebrata</taxon>
        <taxon>Euteleostomi</taxon>
        <taxon>Amphibia</taxon>
        <taxon>Batrachia</taxon>
        <taxon>Caudata</taxon>
        <taxon>Salamandroidea</taxon>
        <taxon>Salamandridae</taxon>
        <taxon>Pleurodelinae</taxon>
        <taxon>Pleurodeles</taxon>
    </lineage>
</organism>
<dbReference type="PANTHER" id="PTHR37984:SF5">
    <property type="entry name" value="PROTEIN NYNRIN-LIKE"/>
    <property type="match status" value="1"/>
</dbReference>